<keyword evidence="1" id="KW-0472">Membrane</keyword>
<proteinExistence type="predicted"/>
<organism evidence="3 4">
    <name type="scientific">Aliikangiella marina</name>
    <dbReference type="NCBI Taxonomy" id="1712262"/>
    <lineage>
        <taxon>Bacteria</taxon>
        <taxon>Pseudomonadati</taxon>
        <taxon>Pseudomonadota</taxon>
        <taxon>Gammaproteobacteria</taxon>
        <taxon>Oceanospirillales</taxon>
        <taxon>Pleioneaceae</taxon>
        <taxon>Aliikangiella</taxon>
    </lineage>
</organism>
<evidence type="ECO:0000256" key="1">
    <source>
        <dbReference type="SAM" id="Phobius"/>
    </source>
</evidence>
<dbReference type="InterPro" id="IPR045584">
    <property type="entry name" value="Pilin-like"/>
</dbReference>
<evidence type="ECO:0000313" key="2">
    <source>
        <dbReference type="EMBL" id="TQV71986.1"/>
    </source>
</evidence>
<keyword evidence="4" id="KW-1185">Reference proteome</keyword>
<dbReference type="Proteomes" id="UP000317839">
    <property type="component" value="Unassembled WGS sequence"/>
</dbReference>
<name>A0A545T495_9GAMM</name>
<comment type="caution">
    <text evidence="3">The sequence shown here is derived from an EMBL/GenBank/DDBJ whole genome shotgun (WGS) entry which is preliminary data.</text>
</comment>
<accession>A0A545T495</accession>
<keyword evidence="1" id="KW-1133">Transmembrane helix</keyword>
<dbReference type="Gene3D" id="3.30.700.10">
    <property type="entry name" value="Glycoprotein, Type 4 Pilin"/>
    <property type="match status" value="1"/>
</dbReference>
<evidence type="ECO:0000313" key="3">
    <source>
        <dbReference type="EMBL" id="TQV72039.1"/>
    </source>
</evidence>
<feature type="transmembrane region" description="Helical" evidence="1">
    <location>
        <begin position="59"/>
        <end position="82"/>
    </location>
</feature>
<dbReference type="OrthoDB" id="9905723at2"/>
<sequence length="193" mass="20652">MYQKQQVCLPTLVKLDAQLLTQNQVPRARHRMSSMQQPAQLANKKTALRRTSKPPAHQAAFTLVELIVVIAILAIIVAYIGLRPNSSSDYSQDAVAEQIIAAGRLTQQLAMNDSARAFTLALSANQINLLADGAAFAAGGFVYPVAVDPQLTISPVSNITFDRLGQTAAATITITGDSTAQVCFEASGLIRRC</sequence>
<keyword evidence="1" id="KW-0812">Transmembrane</keyword>
<reference evidence="3 4" key="1">
    <citation type="submission" date="2019-06" db="EMBL/GenBank/DDBJ databases">
        <title>Draft genome of Aliikangiella marina GYP-15.</title>
        <authorList>
            <person name="Wang G."/>
        </authorList>
    </citation>
    <scope>NUCLEOTIDE SEQUENCE [LARGE SCALE GENOMIC DNA]</scope>
    <source>
        <strain evidence="3 4">GYP-15</strain>
    </source>
</reference>
<dbReference type="NCBIfam" id="TIGR02532">
    <property type="entry name" value="IV_pilin_GFxxxE"/>
    <property type="match status" value="1"/>
</dbReference>
<protein>
    <submittedName>
        <fullName evidence="3">Prepilin-type N-terminal cleavage/methylation domain-containing protein</fullName>
    </submittedName>
</protein>
<dbReference type="InterPro" id="IPR012902">
    <property type="entry name" value="N_methyl_site"/>
</dbReference>
<evidence type="ECO:0000313" key="4">
    <source>
        <dbReference type="Proteomes" id="UP000317839"/>
    </source>
</evidence>
<dbReference type="EMBL" id="VIKR01000005">
    <property type="protein sequence ID" value="TQV72039.1"/>
    <property type="molecule type" value="Genomic_DNA"/>
</dbReference>
<dbReference type="SUPFAM" id="SSF54523">
    <property type="entry name" value="Pili subunits"/>
    <property type="match status" value="1"/>
</dbReference>
<gene>
    <name evidence="2" type="ORF">FLL45_17325</name>
    <name evidence="3" type="ORF">FLL45_17605</name>
</gene>
<dbReference type="Pfam" id="PF07963">
    <property type="entry name" value="N_methyl"/>
    <property type="match status" value="1"/>
</dbReference>
<dbReference type="EMBL" id="VIKR01000005">
    <property type="protein sequence ID" value="TQV71986.1"/>
    <property type="molecule type" value="Genomic_DNA"/>
</dbReference>
<dbReference type="AlphaFoldDB" id="A0A545T495"/>